<keyword evidence="7 10" id="KW-1133">Transmembrane helix</keyword>
<evidence type="ECO:0000256" key="10">
    <source>
        <dbReference type="SAM" id="Phobius"/>
    </source>
</evidence>
<evidence type="ECO:0000313" key="12">
    <source>
        <dbReference type="EMBL" id="TVO32437.1"/>
    </source>
</evidence>
<organism evidence="12 13">
    <name type="scientific">Vibrio algivorus</name>
    <dbReference type="NCBI Taxonomy" id="1667024"/>
    <lineage>
        <taxon>Bacteria</taxon>
        <taxon>Pseudomonadati</taxon>
        <taxon>Pseudomonadota</taxon>
        <taxon>Gammaproteobacteria</taxon>
        <taxon>Vibrionales</taxon>
        <taxon>Vibrionaceae</taxon>
        <taxon>Vibrio</taxon>
    </lineage>
</organism>
<evidence type="ECO:0000256" key="4">
    <source>
        <dbReference type="ARBA" id="ARBA00022475"/>
    </source>
</evidence>
<comment type="caution">
    <text evidence="12">The sequence shown here is derived from an EMBL/GenBank/DDBJ whole genome shotgun (WGS) entry which is preliminary data.</text>
</comment>
<name>A0A557NVS0_9VIBR</name>
<proteinExistence type="predicted"/>
<evidence type="ECO:0000259" key="11">
    <source>
        <dbReference type="Pfam" id="PF07219"/>
    </source>
</evidence>
<dbReference type="EMBL" id="VMKJ01000056">
    <property type="protein sequence ID" value="TVO32437.1"/>
    <property type="molecule type" value="Genomic_DNA"/>
</dbReference>
<dbReference type="GO" id="GO:0005886">
    <property type="term" value="C:plasma membrane"/>
    <property type="evidence" value="ECO:0007669"/>
    <property type="project" value="UniProtKB-SubCell"/>
</dbReference>
<accession>A0A557NVS0</accession>
<dbReference type="Proteomes" id="UP000319828">
    <property type="component" value="Unassembled WGS sequence"/>
</dbReference>
<protein>
    <submittedName>
        <fullName evidence="12">Heme biosynthesis protein HemY</fullName>
    </submittedName>
</protein>
<evidence type="ECO:0000256" key="2">
    <source>
        <dbReference type="ARBA" id="ARBA00004429"/>
    </source>
</evidence>
<comment type="subcellular location">
    <subcellularLocation>
        <location evidence="2">Cell inner membrane</location>
        <topology evidence="2">Multi-pass membrane protein</topology>
    </subcellularLocation>
</comment>
<comment type="function">
    <text evidence="1">Involved in a late step of protoheme IX synthesis.</text>
</comment>
<dbReference type="AlphaFoldDB" id="A0A557NVS0"/>
<sequence length="393" mass="44870">MFRIVFLFIILGLGLFAGTLFSDQQGYVLISFANTTTEMSVTTLVIFMIATLAALFLLEFIIKRSLRATSATWNWFSIRKLKRARRYTNEGIIKLLEGDWKAAEKKVTRWANHHDMPLLCYLIASEAAQGMGDDSKREKYLVLAEQQKGHSLAVEITKIRQMVRNQQYADAHSQLEHLKGRYPNNTIVISLLKKTYVGLKLWGALDELLPRLKKNKLISDEEYHQLFYQAQLGKMKEIGSQKGVEGLLSYWAHLPKKLKQDDNVVQLMVEQLILHNGDSEAYIILRDSIKQTPSNKLLPLITQVNLPDIHPAVVMLEGLAKKQPNNPEINSTLGQLYLREQRWMEAQHAFEAALQQRVSISDYSYLAEALEQQNMKQAAGEVSRKALSLIDKT</sequence>
<dbReference type="InterPro" id="IPR005254">
    <property type="entry name" value="Heme_biosyn_assoc_TPR_pro"/>
</dbReference>
<dbReference type="RefSeq" id="WP_144389132.1">
    <property type="nucleotide sequence ID" value="NZ_CANNCB010000061.1"/>
</dbReference>
<dbReference type="Gene3D" id="1.25.40.10">
    <property type="entry name" value="Tetratricopeptide repeat domain"/>
    <property type="match status" value="1"/>
</dbReference>
<dbReference type="OrthoDB" id="7067577at2"/>
<evidence type="ECO:0000313" key="13">
    <source>
        <dbReference type="Proteomes" id="UP000319828"/>
    </source>
</evidence>
<dbReference type="Pfam" id="PF07219">
    <property type="entry name" value="HemY_N"/>
    <property type="match status" value="1"/>
</dbReference>
<keyword evidence="4" id="KW-1003">Cell membrane</keyword>
<dbReference type="GO" id="GO:0006779">
    <property type="term" value="P:porphyrin-containing compound biosynthetic process"/>
    <property type="evidence" value="ECO:0007669"/>
    <property type="project" value="UniProtKB-KW"/>
</dbReference>
<evidence type="ECO:0000256" key="7">
    <source>
        <dbReference type="ARBA" id="ARBA00022989"/>
    </source>
</evidence>
<dbReference type="SUPFAM" id="SSF48452">
    <property type="entry name" value="TPR-like"/>
    <property type="match status" value="1"/>
</dbReference>
<gene>
    <name evidence="12" type="ORF">FOF44_16930</name>
</gene>
<keyword evidence="6 10" id="KW-0812">Transmembrane</keyword>
<evidence type="ECO:0000256" key="1">
    <source>
        <dbReference type="ARBA" id="ARBA00002962"/>
    </source>
</evidence>
<evidence type="ECO:0000256" key="5">
    <source>
        <dbReference type="ARBA" id="ARBA00022519"/>
    </source>
</evidence>
<dbReference type="InterPro" id="IPR010817">
    <property type="entry name" value="HemY_N"/>
</dbReference>
<keyword evidence="8 10" id="KW-0472">Membrane</keyword>
<feature type="domain" description="HemY N-terminal" evidence="11">
    <location>
        <begin position="26"/>
        <end position="132"/>
    </location>
</feature>
<dbReference type="InterPro" id="IPR011990">
    <property type="entry name" value="TPR-like_helical_dom_sf"/>
</dbReference>
<feature type="transmembrane region" description="Helical" evidence="10">
    <location>
        <begin position="41"/>
        <end position="62"/>
    </location>
</feature>
<dbReference type="UniPathway" id="UPA00252"/>
<evidence type="ECO:0000256" key="6">
    <source>
        <dbReference type="ARBA" id="ARBA00022692"/>
    </source>
</evidence>
<keyword evidence="5" id="KW-0997">Cell inner membrane</keyword>
<evidence type="ECO:0000256" key="9">
    <source>
        <dbReference type="ARBA" id="ARBA00023244"/>
    </source>
</evidence>
<dbReference type="GO" id="GO:0042168">
    <property type="term" value="P:heme metabolic process"/>
    <property type="evidence" value="ECO:0007669"/>
    <property type="project" value="InterPro"/>
</dbReference>
<reference evidence="12 13" key="1">
    <citation type="submission" date="2019-07" db="EMBL/GenBank/DDBJ databases">
        <title>The draft genome sequence of Vibrio algivorus M1486.</title>
        <authorList>
            <person name="Meng X."/>
        </authorList>
    </citation>
    <scope>NUCLEOTIDE SEQUENCE [LARGE SCALE GENOMIC DNA]</scope>
    <source>
        <strain evidence="12 13">M1486</strain>
    </source>
</reference>
<comment type="pathway">
    <text evidence="3">Porphyrin-containing compound metabolism; protoheme biosynthesis.</text>
</comment>
<evidence type="ECO:0000256" key="3">
    <source>
        <dbReference type="ARBA" id="ARBA00004744"/>
    </source>
</evidence>
<keyword evidence="9" id="KW-0627">Porphyrin biosynthesis</keyword>
<dbReference type="NCBIfam" id="TIGR00540">
    <property type="entry name" value="TPR_hemY_coli"/>
    <property type="match status" value="1"/>
</dbReference>
<evidence type="ECO:0000256" key="8">
    <source>
        <dbReference type="ARBA" id="ARBA00023136"/>
    </source>
</evidence>